<feature type="region of interest" description="Disordered" evidence="8">
    <location>
        <begin position="17"/>
        <end position="50"/>
    </location>
</feature>
<accession>A0ABS7TYJ3</accession>
<dbReference type="PANTHER" id="PTHR30069:SF29">
    <property type="entry name" value="HEMOGLOBIN AND HEMOGLOBIN-HAPTOGLOBIN-BINDING PROTEIN 1-RELATED"/>
    <property type="match status" value="1"/>
</dbReference>
<evidence type="ECO:0000313" key="10">
    <source>
        <dbReference type="EMBL" id="MBZ5713268.1"/>
    </source>
</evidence>
<feature type="signal peptide" evidence="9">
    <location>
        <begin position="1"/>
        <end position="20"/>
    </location>
</feature>
<dbReference type="InterPro" id="IPR036942">
    <property type="entry name" value="Beta-barrel_TonB_sf"/>
</dbReference>
<evidence type="ECO:0000256" key="5">
    <source>
        <dbReference type="ARBA" id="ARBA00022729"/>
    </source>
</evidence>
<comment type="subcellular location">
    <subcellularLocation>
        <location evidence="1">Cell outer membrane</location>
        <topology evidence="1">Multi-pass membrane protein</topology>
    </subcellularLocation>
</comment>
<dbReference type="InterPro" id="IPR039426">
    <property type="entry name" value="TonB-dep_rcpt-like"/>
</dbReference>
<reference evidence="10" key="1">
    <citation type="submission" date="2021-08" db="EMBL/GenBank/DDBJ databases">
        <authorList>
            <person name="Stevens D.C."/>
        </authorList>
    </citation>
    <scope>NUCLEOTIDE SEQUENCE</scope>
    <source>
        <strain evidence="10">DSM 53165</strain>
    </source>
</reference>
<evidence type="ECO:0000256" key="8">
    <source>
        <dbReference type="SAM" id="MobiDB-lite"/>
    </source>
</evidence>
<name>A0ABS7TYJ3_9BACT</name>
<keyword evidence="10" id="KW-0675">Receptor</keyword>
<keyword evidence="7" id="KW-0998">Cell outer membrane</keyword>
<feature type="compositionally biased region" description="Polar residues" evidence="8">
    <location>
        <begin position="41"/>
        <end position="50"/>
    </location>
</feature>
<organism evidence="10 11">
    <name type="scientific">Nannocystis pusilla</name>
    <dbReference type="NCBI Taxonomy" id="889268"/>
    <lineage>
        <taxon>Bacteria</taxon>
        <taxon>Pseudomonadati</taxon>
        <taxon>Myxococcota</taxon>
        <taxon>Polyangia</taxon>
        <taxon>Nannocystales</taxon>
        <taxon>Nannocystaceae</taxon>
        <taxon>Nannocystis</taxon>
    </lineage>
</organism>
<feature type="chain" id="PRO_5046701194" evidence="9">
    <location>
        <begin position="21"/>
        <end position="800"/>
    </location>
</feature>
<evidence type="ECO:0000313" key="11">
    <source>
        <dbReference type="Proteomes" id="UP001139031"/>
    </source>
</evidence>
<sequence length="800" mass="86622">MITALLGLLLALAGPPAVGAKPVPSTSRTQTPALAAATSRPVPSTTRNQPVPSTIRLEARGTLRSAGERQPLAGARIFARARRGPAWTREAVTAGDGSFVLADLPALDFELVVVAGGHERLEQPTTAAFWRRRRPPVIYLQPTGSGRYRTIVAQERTPRPSPFSVELGPDEIAALPGSQGDPLRALQNLPGAARVPGGLGLLVLRGAAPNQSQVFVGEHPVPRAFHIPGLASIVPGGVLSGLQYVPSNFAANYGNATGGLVVLTPRVGRRDGLHGHAKLDIISAGALVEGPVGRGSFLIAAQRGYLDLALGVVGRLAFGRDYLRPKYSDYQVVFDHPVGPGASLTARLLGASDLLRFDSHIAGAQGVALSSSFHRLDLVYKKRHGAWDFLLSPALRLDRSGVESEAQVQRRTDVVGLLRAEATARVSRRFQLTFGADAQIDRHRTRTHIDVSYINSVDDVARGVTSTSGAYVTPLLTLGRLTLSPGLRASLFAARGEPKFSIDPRLHARWAPHARVAVQLGAGRYSQPHFVPGSPLPNVSNSFSALDSLGIDTQIVLPGAIRYLDPRLDISPHSRLGLRQALQLSASVHLQLTAALGLDATAFWRRDRTQSPAPTGGWHYGQRDAAGLTYGLEVMLRHDLTRRLFGWLAYTWMRGRFGTFTSDGRAELRFPNEFDQRHNLVAVLGLKLPRRWQLAGRFRVVTGLPYTPIVGGIKQDGARPITQPLAGEYNSARMPVFHQLDLRVDKTWVLSRAIVSAYLDVQNVYNRQNAEGVWYLDDYSGTRSIVGVPILPVLGVRLDY</sequence>
<evidence type="ECO:0000256" key="7">
    <source>
        <dbReference type="ARBA" id="ARBA00023237"/>
    </source>
</evidence>
<proteinExistence type="predicted"/>
<keyword evidence="11" id="KW-1185">Reference proteome</keyword>
<keyword evidence="2" id="KW-0813">Transport</keyword>
<dbReference type="EMBL" id="JAIRAU010000040">
    <property type="protein sequence ID" value="MBZ5713268.1"/>
    <property type="molecule type" value="Genomic_DNA"/>
</dbReference>
<evidence type="ECO:0000256" key="1">
    <source>
        <dbReference type="ARBA" id="ARBA00004571"/>
    </source>
</evidence>
<keyword evidence="3" id="KW-1134">Transmembrane beta strand</keyword>
<dbReference type="Gene3D" id="2.40.170.20">
    <property type="entry name" value="TonB-dependent receptor, beta-barrel domain"/>
    <property type="match status" value="1"/>
</dbReference>
<dbReference type="Proteomes" id="UP001139031">
    <property type="component" value="Unassembled WGS sequence"/>
</dbReference>
<evidence type="ECO:0000256" key="2">
    <source>
        <dbReference type="ARBA" id="ARBA00022448"/>
    </source>
</evidence>
<evidence type="ECO:0000256" key="9">
    <source>
        <dbReference type="SAM" id="SignalP"/>
    </source>
</evidence>
<protein>
    <submittedName>
        <fullName evidence="10">TonB-dependent receptor</fullName>
    </submittedName>
</protein>
<dbReference type="PANTHER" id="PTHR30069">
    <property type="entry name" value="TONB-DEPENDENT OUTER MEMBRANE RECEPTOR"/>
    <property type="match status" value="1"/>
</dbReference>
<evidence type="ECO:0000256" key="4">
    <source>
        <dbReference type="ARBA" id="ARBA00022692"/>
    </source>
</evidence>
<keyword evidence="5 9" id="KW-0732">Signal</keyword>
<evidence type="ECO:0000256" key="3">
    <source>
        <dbReference type="ARBA" id="ARBA00022452"/>
    </source>
</evidence>
<dbReference type="RefSeq" id="WP_224195013.1">
    <property type="nucleotide sequence ID" value="NZ_JAIRAU010000040.1"/>
</dbReference>
<keyword evidence="4" id="KW-0812">Transmembrane</keyword>
<gene>
    <name evidence="10" type="ORF">K7C98_28875</name>
</gene>
<dbReference type="SUPFAM" id="SSF56935">
    <property type="entry name" value="Porins"/>
    <property type="match status" value="1"/>
</dbReference>
<keyword evidence="6" id="KW-0472">Membrane</keyword>
<comment type="caution">
    <text evidence="10">The sequence shown here is derived from an EMBL/GenBank/DDBJ whole genome shotgun (WGS) entry which is preliminary data.</text>
</comment>
<evidence type="ECO:0000256" key="6">
    <source>
        <dbReference type="ARBA" id="ARBA00023136"/>
    </source>
</evidence>